<dbReference type="PANTHER" id="PTHR11609">
    <property type="entry name" value="PURINE BIOSYNTHESIS PROTEIN 6/7, PUR6/7"/>
    <property type="match status" value="1"/>
</dbReference>
<dbReference type="Gene3D" id="3.30.470.20">
    <property type="entry name" value="ATP-grasp fold, B domain"/>
    <property type="match status" value="1"/>
</dbReference>
<dbReference type="GO" id="GO:0034028">
    <property type="term" value="F:5-(carboxyamino)imidazole ribonucleotide synthase activity"/>
    <property type="evidence" value="ECO:0007669"/>
    <property type="project" value="UniProtKB-UniRule"/>
</dbReference>
<feature type="binding site" evidence="5">
    <location>
        <begin position="184"/>
        <end position="187"/>
    </location>
    <ligand>
        <name>ATP</name>
        <dbReference type="ChEBI" id="CHEBI:30616"/>
    </ligand>
</feature>
<evidence type="ECO:0000256" key="3">
    <source>
        <dbReference type="ARBA" id="ARBA00022755"/>
    </source>
</evidence>
<dbReference type="InterPro" id="IPR054350">
    <property type="entry name" value="PurT/PurK_preATP-grasp"/>
</dbReference>
<name>A0A1C0ACX0_9FIRM</name>
<comment type="caution">
    <text evidence="8">The sequence shown here is derived from an EMBL/GenBank/DDBJ whole genome shotgun (WGS) entry which is preliminary data.</text>
</comment>
<comment type="pathway">
    <text evidence="5 6">Purine metabolism; IMP biosynthesis via de novo pathway; 5-amino-1-(5-phospho-D-ribosyl)imidazole-4-carboxylate from 5-amino-1-(5-phospho-D-ribosyl)imidazole (N5-CAIR route): step 1/2.</text>
</comment>
<dbReference type="NCBIfam" id="NF004679">
    <property type="entry name" value="PRK06019.1-5"/>
    <property type="match status" value="1"/>
</dbReference>
<keyword evidence="1 5" id="KW-0436">Ligase</keyword>
<sequence length="387" mass="42851">MFKDPTKQKIGIIGGGQLGKMMILEAKKMNFYIIILDPTPNCPAHSIADEHIVADFDDEQAIRELADKSDVITYEFEHIGVDVLKKLEEEGYRIYPTVKSLEIIQNKYQQKKVLLSNNIPVPDFISVSSIEDIGNAGEKFAYPMMLKSCTGGYDGKGNSIIKNQDMIEHAYQSLGAGSLPLMIERFVPFTKEISILACRGINGEIAVYPVAENDHQDSILIETRVPAEISDVLKEDAISLAHQVMEVFEGVGIFCIEMFVTEDEELLINEIAPRPHNSGHYTIEGAVTSQFEQHIRAITGLPLGETTLLRPAVMRNILGEGQQGKAIVEGMIEASRESALKFHIYGKEISKPKRKMGHFTVTGDSLEEAVKKAEEASKLIKIVGSSD</sequence>
<dbReference type="InterPro" id="IPR005875">
    <property type="entry name" value="PurK"/>
</dbReference>
<dbReference type="SUPFAM" id="SSF52440">
    <property type="entry name" value="PreATP-grasp domain"/>
    <property type="match status" value="1"/>
</dbReference>
<evidence type="ECO:0000313" key="9">
    <source>
        <dbReference type="Proteomes" id="UP000093514"/>
    </source>
</evidence>
<reference evidence="8 9" key="2">
    <citation type="submission" date="2016-08" db="EMBL/GenBank/DDBJ databases">
        <title>Orenia metallireducens sp. nov. strain Z6, a Novel Metal-reducing Firmicute from the Deep Subsurface.</title>
        <authorList>
            <person name="Maxim B.I."/>
            <person name="Kenneth K."/>
            <person name="Flynn T.M."/>
            <person name="Oloughlin E.J."/>
            <person name="Locke R.A."/>
            <person name="Weber J.R."/>
            <person name="Egan S.M."/>
            <person name="Mackie R.I."/>
            <person name="Cann I.K."/>
        </authorList>
    </citation>
    <scope>NUCLEOTIDE SEQUENCE [LARGE SCALE GENOMIC DNA]</scope>
    <source>
        <strain evidence="8 9">Z6</strain>
    </source>
</reference>
<dbReference type="HAMAP" id="MF_01928">
    <property type="entry name" value="PurK"/>
    <property type="match status" value="1"/>
</dbReference>
<accession>A0A1C0ACX0</accession>
<comment type="function">
    <text evidence="6">Catalyzes the ATP-dependent conversion of 5-aminoimidazole ribonucleotide (AIR) and HCO(3)- to N5-carboxyaminoimidazole ribonucleotide (N5-CAIR).</text>
</comment>
<feature type="binding site" evidence="5">
    <location>
        <position position="192"/>
    </location>
    <ligand>
        <name>ATP</name>
        <dbReference type="ChEBI" id="CHEBI:30616"/>
    </ligand>
</feature>
<comment type="caution">
    <text evidence="5">Lacks conserved residue(s) required for the propagation of feature annotation.</text>
</comment>
<dbReference type="UniPathway" id="UPA00074">
    <property type="reaction ID" value="UER00942"/>
</dbReference>
<dbReference type="NCBIfam" id="TIGR01161">
    <property type="entry name" value="purK"/>
    <property type="match status" value="1"/>
</dbReference>
<feature type="binding site" evidence="5">
    <location>
        <position position="147"/>
    </location>
    <ligand>
        <name>ATP</name>
        <dbReference type="ChEBI" id="CHEBI:30616"/>
    </ligand>
</feature>
<dbReference type="AlphaFoldDB" id="A0A1C0ACX0"/>
<keyword evidence="9" id="KW-1185">Reference proteome</keyword>
<dbReference type="InterPro" id="IPR016185">
    <property type="entry name" value="PreATP-grasp_dom_sf"/>
</dbReference>
<dbReference type="PROSITE" id="PS50975">
    <property type="entry name" value="ATP_GRASP"/>
    <property type="match status" value="1"/>
</dbReference>
<keyword evidence="2 5" id="KW-0547">Nucleotide-binding</keyword>
<gene>
    <name evidence="5 6" type="primary">purK</name>
    <name evidence="8" type="ORF">U472_00960</name>
</gene>
<dbReference type="GO" id="GO:0004638">
    <property type="term" value="F:phosphoribosylaminoimidazole carboxylase activity"/>
    <property type="evidence" value="ECO:0007669"/>
    <property type="project" value="InterPro"/>
</dbReference>
<dbReference type="Proteomes" id="UP000093514">
    <property type="component" value="Unassembled WGS sequence"/>
</dbReference>
<proteinExistence type="inferred from homology"/>
<evidence type="ECO:0000256" key="4">
    <source>
        <dbReference type="ARBA" id="ARBA00022840"/>
    </source>
</evidence>
<feature type="domain" description="ATP-grasp" evidence="7">
    <location>
        <begin position="111"/>
        <end position="299"/>
    </location>
</feature>
<dbReference type="GO" id="GO:0046872">
    <property type="term" value="F:metal ion binding"/>
    <property type="evidence" value="ECO:0007669"/>
    <property type="project" value="InterPro"/>
</dbReference>
<comment type="function">
    <text evidence="5">Catalyzes the ATP-dependent conversion of 5-aminoimidazole ribonucleotide (AIR) and HCO(3)(-) to N5-carboxyaminoimidazole ribonucleotide (N5-CAIR).</text>
</comment>
<comment type="subunit">
    <text evidence="5 6">Homodimer.</text>
</comment>
<evidence type="ECO:0000256" key="5">
    <source>
        <dbReference type="HAMAP-Rule" id="MF_01928"/>
    </source>
</evidence>
<comment type="similarity">
    <text evidence="5 6">Belongs to the PurK/PurT family.</text>
</comment>
<dbReference type="NCBIfam" id="NF004675">
    <property type="entry name" value="PRK06019.1-1"/>
    <property type="match status" value="1"/>
</dbReference>
<evidence type="ECO:0000256" key="6">
    <source>
        <dbReference type="RuleBase" id="RU361200"/>
    </source>
</evidence>
<dbReference type="Gene3D" id="3.40.50.20">
    <property type="match status" value="1"/>
</dbReference>
<feature type="binding site" evidence="5">
    <location>
        <begin position="269"/>
        <end position="270"/>
    </location>
    <ligand>
        <name>ATP</name>
        <dbReference type="ChEBI" id="CHEBI:30616"/>
    </ligand>
</feature>
<evidence type="ECO:0000259" key="7">
    <source>
        <dbReference type="PROSITE" id="PS50975"/>
    </source>
</evidence>
<dbReference type="InterPro" id="IPR040686">
    <property type="entry name" value="PurK_C"/>
</dbReference>
<dbReference type="EC" id="6.3.4.18" evidence="5 6"/>
<evidence type="ECO:0000313" key="8">
    <source>
        <dbReference type="EMBL" id="OCL28487.1"/>
    </source>
</evidence>
<dbReference type="InterPro" id="IPR003135">
    <property type="entry name" value="ATP-grasp_carboxylate-amine"/>
</dbReference>
<keyword evidence="4 5" id="KW-0067">ATP-binding</keyword>
<dbReference type="OrthoDB" id="9804625at2"/>
<dbReference type="InterPro" id="IPR011054">
    <property type="entry name" value="Rudment_hybrid_motif"/>
</dbReference>
<dbReference type="GO" id="GO:0006189">
    <property type="term" value="P:'de novo' IMP biosynthetic process"/>
    <property type="evidence" value="ECO:0007669"/>
    <property type="project" value="UniProtKB-UniRule"/>
</dbReference>
<dbReference type="EMBL" id="LWDV01000005">
    <property type="protein sequence ID" value="OCL28487.1"/>
    <property type="molecule type" value="Genomic_DNA"/>
</dbReference>
<protein>
    <recommendedName>
        <fullName evidence="5 6">N5-carboxyaminoimidazole ribonucleotide synthase</fullName>
        <shortName evidence="5 6">N5-CAIR synthase</shortName>
        <ecNumber evidence="5 6">6.3.4.18</ecNumber>
    </recommendedName>
    <alternativeName>
        <fullName evidence="5 6">5-(carboxyamino)imidazole ribonucleotide synthetase</fullName>
    </alternativeName>
</protein>
<dbReference type="SUPFAM" id="SSF56059">
    <property type="entry name" value="Glutathione synthetase ATP-binding domain-like"/>
    <property type="match status" value="1"/>
</dbReference>
<reference evidence="9" key="1">
    <citation type="submission" date="2016-07" db="EMBL/GenBank/DDBJ databases">
        <authorList>
            <person name="Florea S."/>
            <person name="Webb J.S."/>
            <person name="Jaromczyk J."/>
            <person name="Schardl C.L."/>
        </authorList>
    </citation>
    <scope>NUCLEOTIDE SEQUENCE [LARGE SCALE GENOMIC DNA]</scope>
    <source>
        <strain evidence="9">Z6</strain>
    </source>
</reference>
<dbReference type="PANTHER" id="PTHR11609:SF5">
    <property type="entry name" value="PHOSPHORIBOSYLAMINOIMIDAZOLE CARBOXYLASE"/>
    <property type="match status" value="1"/>
</dbReference>
<feature type="binding site" evidence="5">
    <location>
        <position position="215"/>
    </location>
    <ligand>
        <name>ATP</name>
        <dbReference type="ChEBI" id="CHEBI:30616"/>
    </ligand>
</feature>
<dbReference type="Pfam" id="PF02222">
    <property type="entry name" value="ATP-grasp"/>
    <property type="match status" value="1"/>
</dbReference>
<dbReference type="InterPro" id="IPR011761">
    <property type="entry name" value="ATP-grasp"/>
</dbReference>
<dbReference type="Pfam" id="PF17769">
    <property type="entry name" value="PurK_C"/>
    <property type="match status" value="1"/>
</dbReference>
<organism evidence="8 9">
    <name type="scientific">Orenia metallireducens</name>
    <dbReference type="NCBI Taxonomy" id="1413210"/>
    <lineage>
        <taxon>Bacteria</taxon>
        <taxon>Bacillati</taxon>
        <taxon>Bacillota</taxon>
        <taxon>Clostridia</taxon>
        <taxon>Halanaerobiales</taxon>
        <taxon>Halobacteroidaceae</taxon>
        <taxon>Orenia</taxon>
    </lineage>
</organism>
<evidence type="ECO:0000256" key="1">
    <source>
        <dbReference type="ARBA" id="ARBA00022598"/>
    </source>
</evidence>
<feature type="binding site" evidence="5">
    <location>
        <position position="107"/>
    </location>
    <ligand>
        <name>ATP</name>
        <dbReference type="ChEBI" id="CHEBI:30616"/>
    </ligand>
</feature>
<dbReference type="FunFam" id="3.30.470.20:FF:000029">
    <property type="entry name" value="N5-carboxyaminoimidazole ribonucleotide synthase"/>
    <property type="match status" value="1"/>
</dbReference>
<dbReference type="SUPFAM" id="SSF51246">
    <property type="entry name" value="Rudiment single hybrid motif"/>
    <property type="match status" value="1"/>
</dbReference>
<dbReference type="InterPro" id="IPR013815">
    <property type="entry name" value="ATP_grasp_subdomain_1"/>
</dbReference>
<dbReference type="GO" id="GO:0005524">
    <property type="term" value="F:ATP binding"/>
    <property type="evidence" value="ECO:0007669"/>
    <property type="project" value="UniProtKB-UniRule"/>
</dbReference>
<dbReference type="Gene3D" id="3.30.1490.20">
    <property type="entry name" value="ATP-grasp fold, A domain"/>
    <property type="match status" value="1"/>
</dbReference>
<keyword evidence="3 5" id="KW-0658">Purine biosynthesis</keyword>
<dbReference type="RefSeq" id="WP_068714600.1">
    <property type="nucleotide sequence ID" value="NZ_LWDV01000005.1"/>
</dbReference>
<dbReference type="Pfam" id="PF22660">
    <property type="entry name" value="RS_preATP-grasp-like"/>
    <property type="match status" value="1"/>
</dbReference>
<evidence type="ECO:0000256" key="2">
    <source>
        <dbReference type="ARBA" id="ARBA00022741"/>
    </source>
</evidence>
<comment type="catalytic activity">
    <reaction evidence="5 6">
        <text>5-amino-1-(5-phospho-beta-D-ribosyl)imidazole + hydrogencarbonate + ATP = 5-carboxyamino-1-(5-phospho-D-ribosyl)imidazole + ADP + phosphate + 2 H(+)</text>
        <dbReference type="Rhea" id="RHEA:19317"/>
        <dbReference type="ChEBI" id="CHEBI:15378"/>
        <dbReference type="ChEBI" id="CHEBI:17544"/>
        <dbReference type="ChEBI" id="CHEBI:30616"/>
        <dbReference type="ChEBI" id="CHEBI:43474"/>
        <dbReference type="ChEBI" id="CHEBI:58730"/>
        <dbReference type="ChEBI" id="CHEBI:137981"/>
        <dbReference type="ChEBI" id="CHEBI:456216"/>
        <dbReference type="EC" id="6.3.4.18"/>
    </reaction>
</comment>